<dbReference type="EMBL" id="QXWK01000011">
    <property type="protein sequence ID" value="NBH61395.1"/>
    <property type="molecule type" value="Genomic_DNA"/>
</dbReference>
<name>A0A845QK25_9FIRM</name>
<comment type="caution">
    <text evidence="2">The sequence shown here is derived from an EMBL/GenBank/DDBJ whole genome shotgun (WGS) entry which is preliminary data.</text>
</comment>
<dbReference type="SUPFAM" id="SSF144052">
    <property type="entry name" value="Thermophilic metalloprotease-like"/>
    <property type="match status" value="1"/>
</dbReference>
<evidence type="ECO:0000256" key="1">
    <source>
        <dbReference type="ARBA" id="ARBA00022723"/>
    </source>
</evidence>
<sequence>MYDYELQKAADTLIGDLFKVKPGETVVITCDSLSCMNVVNAVMSSAHAAGALPMMIKFPAPDGIGQAADPKLPIEPLTAAVSNCDVWIEFNQKWLLYSTPYLRAIEANKKMRYMCLVEYTEDVLIRTLKDLNSEKLAAFMNKVADLNRAAKVTRMTTPAGTDVTFETNPEHTILVDAGLASKSGIYMMAGQLNVVPKFGSVNGTIVFDGTVTPPFGRNPDVPIRLTVKNSEIVKVEGGADAKAYEKWLKSFDDPGMLKMAHVAYGFNPGAQLSGNVVEDERVWGVTEWGIGYVSPIIAPPDGQQAISHTDGICIDTSVWIDGVQIMDKGKMVDPELEAMYPHN</sequence>
<keyword evidence="2" id="KW-0378">Hydrolase</keyword>
<gene>
    <name evidence="2" type="ORF">D0435_07005</name>
</gene>
<keyword evidence="2" id="KW-0645">Protease</keyword>
<proteinExistence type="predicted"/>
<dbReference type="PANTHER" id="PTHR34448:SF1">
    <property type="entry name" value="BLL6088 PROTEIN"/>
    <property type="match status" value="1"/>
</dbReference>
<dbReference type="GO" id="GO:0046872">
    <property type="term" value="F:metal ion binding"/>
    <property type="evidence" value="ECO:0007669"/>
    <property type="project" value="UniProtKB-KW"/>
</dbReference>
<reference evidence="2 3" key="1">
    <citation type="submission" date="2018-08" db="EMBL/GenBank/DDBJ databases">
        <title>Murine metabolic-syndrome-specific gut microbial biobank.</title>
        <authorList>
            <person name="Liu C."/>
        </authorList>
    </citation>
    <scope>NUCLEOTIDE SEQUENCE [LARGE SCALE GENOMIC DNA]</scope>
    <source>
        <strain evidence="2 3">28</strain>
    </source>
</reference>
<dbReference type="Proteomes" id="UP000446866">
    <property type="component" value="Unassembled WGS sequence"/>
</dbReference>
<dbReference type="PANTHER" id="PTHR34448">
    <property type="entry name" value="AMINOPEPTIDASE"/>
    <property type="match status" value="1"/>
</dbReference>
<protein>
    <submittedName>
        <fullName evidence="2">Aminopeptidase</fullName>
    </submittedName>
</protein>
<dbReference type="GO" id="GO:0004177">
    <property type="term" value="F:aminopeptidase activity"/>
    <property type="evidence" value="ECO:0007669"/>
    <property type="project" value="UniProtKB-KW"/>
</dbReference>
<dbReference type="InterPro" id="IPR052170">
    <property type="entry name" value="M29_Exopeptidase"/>
</dbReference>
<evidence type="ECO:0000313" key="2">
    <source>
        <dbReference type="EMBL" id="NBH61395.1"/>
    </source>
</evidence>
<dbReference type="InterPro" id="IPR058739">
    <property type="entry name" value="NicX"/>
</dbReference>
<dbReference type="AlphaFoldDB" id="A0A845QK25"/>
<accession>A0A845QK25</accession>
<keyword evidence="2" id="KW-0031">Aminopeptidase</keyword>
<keyword evidence="1" id="KW-0479">Metal-binding</keyword>
<evidence type="ECO:0000313" key="3">
    <source>
        <dbReference type="Proteomes" id="UP000446866"/>
    </source>
</evidence>
<keyword evidence="3" id="KW-1185">Reference proteome</keyword>
<organism evidence="2 3">
    <name type="scientific">Anaerotruncus colihominis</name>
    <dbReference type="NCBI Taxonomy" id="169435"/>
    <lineage>
        <taxon>Bacteria</taxon>
        <taxon>Bacillati</taxon>
        <taxon>Bacillota</taxon>
        <taxon>Clostridia</taxon>
        <taxon>Eubacteriales</taxon>
        <taxon>Oscillospiraceae</taxon>
        <taxon>Anaerotruncus</taxon>
    </lineage>
</organism>
<dbReference type="Pfam" id="PF26233">
    <property type="entry name" value="NicX"/>
    <property type="match status" value="1"/>
</dbReference>
<dbReference type="RefSeq" id="WP_160201675.1">
    <property type="nucleotide sequence ID" value="NZ_QXWK01000011.1"/>
</dbReference>